<proteinExistence type="predicted"/>
<protein>
    <submittedName>
        <fullName evidence="1">Uncharacterized protein</fullName>
    </submittedName>
</protein>
<reference evidence="1" key="1">
    <citation type="journal article" date="2020" name="mSystems">
        <title>Genome- and Community-Level Interaction Insights into Carbon Utilization and Element Cycling Functions of Hydrothermarchaeota in Hydrothermal Sediment.</title>
        <authorList>
            <person name="Zhou Z."/>
            <person name="Liu Y."/>
            <person name="Xu W."/>
            <person name="Pan J."/>
            <person name="Luo Z.H."/>
            <person name="Li M."/>
        </authorList>
    </citation>
    <scope>NUCLEOTIDE SEQUENCE [LARGE SCALE GENOMIC DNA]</scope>
    <source>
        <strain evidence="1">SpSt-87</strain>
    </source>
</reference>
<name>A0A7C3RBU0_ARCFL</name>
<gene>
    <name evidence="1" type="ORF">ENW66_03415</name>
</gene>
<comment type="caution">
    <text evidence="1">The sequence shown here is derived from an EMBL/GenBank/DDBJ whole genome shotgun (WGS) entry which is preliminary data.</text>
</comment>
<dbReference type="EMBL" id="DTLB01000018">
    <property type="protein sequence ID" value="HFW31987.1"/>
    <property type="molecule type" value="Genomic_DNA"/>
</dbReference>
<evidence type="ECO:0000313" key="1">
    <source>
        <dbReference type="EMBL" id="HFW31987.1"/>
    </source>
</evidence>
<organism evidence="1">
    <name type="scientific">Archaeoglobus fulgidus</name>
    <dbReference type="NCBI Taxonomy" id="2234"/>
    <lineage>
        <taxon>Archaea</taxon>
        <taxon>Methanobacteriati</taxon>
        <taxon>Methanobacteriota</taxon>
        <taxon>Archaeoglobi</taxon>
        <taxon>Archaeoglobales</taxon>
        <taxon>Archaeoglobaceae</taxon>
        <taxon>Archaeoglobus</taxon>
    </lineage>
</organism>
<accession>A0A7C3RBU0</accession>
<dbReference type="AlphaFoldDB" id="A0A7C3RBU0"/>
<sequence length="261" mass="29841">MEIAENALYYGGRLTLKGVGDAEEILRRKGIEARKEGDDITIHAESIQEALEKYRNAVIALLHTEHLKKFGFSFREIFGYGFLIYLKEYREGMEDALLKHPLRQDFDIVTLPNREGYYYSTLYGIDNLNVSAILALGNLFARELMEILENNPSLMELIELKKISGVRLERFDSGLSKLVRSLERVERIEEIVKKMLAVRFAFSNEIAVAGNVEHAEVQKIRRLGNGLCIYLSRKMKRLLGVKENDAVAVRFVSGKVLVEKI</sequence>